<dbReference type="Gene3D" id="2.60.40.10">
    <property type="entry name" value="Immunoglobulins"/>
    <property type="match status" value="1"/>
</dbReference>
<dbReference type="PROSITE" id="PS51125">
    <property type="entry name" value="NHL"/>
    <property type="match status" value="4"/>
</dbReference>
<dbReference type="PROSITE" id="PS50119">
    <property type="entry name" value="ZF_BBOX"/>
    <property type="match status" value="2"/>
</dbReference>
<keyword evidence="8" id="KW-0175">Coiled coil</keyword>
<dbReference type="Pfam" id="PF01436">
    <property type="entry name" value="NHL"/>
    <property type="match status" value="3"/>
</dbReference>
<dbReference type="InterPro" id="IPR047153">
    <property type="entry name" value="TRIM45/56/19-like"/>
</dbReference>
<dbReference type="Pfam" id="PF00097">
    <property type="entry name" value="zf-C3HC4"/>
    <property type="match status" value="1"/>
</dbReference>
<dbReference type="CDD" id="cd19757">
    <property type="entry name" value="Bbox1"/>
    <property type="match status" value="1"/>
</dbReference>
<dbReference type="PROSITE" id="PS50089">
    <property type="entry name" value="ZF_RING_2"/>
    <property type="match status" value="1"/>
</dbReference>
<feature type="repeat" description="NHL" evidence="7">
    <location>
        <begin position="468"/>
        <end position="511"/>
    </location>
</feature>
<dbReference type="PANTHER" id="PTHR25462:SF296">
    <property type="entry name" value="MEIOTIC P26, ISOFORM F"/>
    <property type="match status" value="1"/>
</dbReference>
<feature type="repeat" description="NHL" evidence="7">
    <location>
        <begin position="603"/>
        <end position="646"/>
    </location>
</feature>
<evidence type="ECO:0000313" key="12">
    <source>
        <dbReference type="RefSeq" id="XP_002738518.1"/>
    </source>
</evidence>
<organism evidence="11 12">
    <name type="scientific">Saccoglossus kowalevskii</name>
    <name type="common">Acorn worm</name>
    <dbReference type="NCBI Taxonomy" id="10224"/>
    <lineage>
        <taxon>Eukaryota</taxon>
        <taxon>Metazoa</taxon>
        <taxon>Hemichordata</taxon>
        <taxon>Enteropneusta</taxon>
        <taxon>Harrimaniidae</taxon>
        <taxon>Saccoglossus</taxon>
    </lineage>
</organism>
<dbReference type="InterPro" id="IPR001258">
    <property type="entry name" value="NHL_repeat"/>
</dbReference>
<dbReference type="Proteomes" id="UP000694865">
    <property type="component" value="Unplaced"/>
</dbReference>
<feature type="domain" description="B box-type" evidence="10">
    <location>
        <begin position="156"/>
        <end position="199"/>
    </location>
</feature>
<evidence type="ECO:0000256" key="6">
    <source>
        <dbReference type="PROSITE-ProRule" id="PRU00087"/>
    </source>
</evidence>
<evidence type="ECO:0000313" key="11">
    <source>
        <dbReference type="Proteomes" id="UP000694865"/>
    </source>
</evidence>
<dbReference type="PROSITE" id="PS50194">
    <property type="entry name" value="FILAMIN_REPEAT"/>
    <property type="match status" value="1"/>
</dbReference>
<dbReference type="SUPFAM" id="SSF57850">
    <property type="entry name" value="RING/U-box"/>
    <property type="match status" value="1"/>
</dbReference>
<dbReference type="SUPFAM" id="SSF81296">
    <property type="entry name" value="E set domains"/>
    <property type="match status" value="1"/>
</dbReference>
<dbReference type="SUPFAM" id="SSF57845">
    <property type="entry name" value="B-box zinc-binding domain"/>
    <property type="match status" value="1"/>
</dbReference>
<dbReference type="SMART" id="SM00336">
    <property type="entry name" value="BBOX"/>
    <property type="match status" value="2"/>
</dbReference>
<dbReference type="InterPro" id="IPR013783">
    <property type="entry name" value="Ig-like_fold"/>
</dbReference>
<gene>
    <name evidence="12" type="primary">LOC100370725</name>
</gene>
<name>A0ABM0GVY5_SACKO</name>
<dbReference type="RefSeq" id="XP_002738518.1">
    <property type="nucleotide sequence ID" value="XM_002738472.1"/>
</dbReference>
<dbReference type="Pfam" id="PF00643">
    <property type="entry name" value="zf-B_box"/>
    <property type="match status" value="1"/>
</dbReference>
<dbReference type="SMART" id="SM00184">
    <property type="entry name" value="RING"/>
    <property type="match status" value="1"/>
</dbReference>
<keyword evidence="11" id="KW-1185">Reference proteome</keyword>
<feature type="domain" description="RING-type" evidence="9">
    <location>
        <begin position="19"/>
        <end position="61"/>
    </location>
</feature>
<evidence type="ECO:0000256" key="2">
    <source>
        <dbReference type="ARBA" id="ARBA00022737"/>
    </source>
</evidence>
<evidence type="ECO:0000256" key="1">
    <source>
        <dbReference type="ARBA" id="ARBA00022723"/>
    </source>
</evidence>
<dbReference type="GeneID" id="100370725"/>
<keyword evidence="4" id="KW-0862">Zinc</keyword>
<dbReference type="InterPro" id="IPR011042">
    <property type="entry name" value="6-blade_b-propeller_TolB-like"/>
</dbReference>
<reference evidence="12" key="1">
    <citation type="submission" date="2025-08" db="UniProtKB">
        <authorList>
            <consortium name="RefSeq"/>
        </authorList>
    </citation>
    <scope>IDENTIFICATION</scope>
    <source>
        <tissue evidence="12">Testes</tissue>
    </source>
</reference>
<dbReference type="PROSITE" id="PS00518">
    <property type="entry name" value="ZF_RING_1"/>
    <property type="match status" value="1"/>
</dbReference>
<evidence type="ECO:0000256" key="8">
    <source>
        <dbReference type="SAM" id="Coils"/>
    </source>
</evidence>
<evidence type="ECO:0000259" key="10">
    <source>
        <dbReference type="PROSITE" id="PS50119"/>
    </source>
</evidence>
<protein>
    <submittedName>
        <fullName evidence="12">Tripartite motif-containing protein 2-like</fullName>
    </submittedName>
</protein>
<evidence type="ECO:0000259" key="9">
    <source>
        <dbReference type="PROSITE" id="PS50089"/>
    </source>
</evidence>
<feature type="repeat" description="NHL" evidence="7">
    <location>
        <begin position="557"/>
        <end position="599"/>
    </location>
</feature>
<accession>A0ABM0GVY5</accession>
<dbReference type="InterPro" id="IPR014756">
    <property type="entry name" value="Ig_E-set"/>
</dbReference>
<feature type="domain" description="B box-type" evidence="10">
    <location>
        <begin position="95"/>
        <end position="141"/>
    </location>
</feature>
<keyword evidence="2" id="KW-0677">Repeat</keyword>
<dbReference type="InterPro" id="IPR013083">
    <property type="entry name" value="Znf_RING/FYVE/PHD"/>
</dbReference>
<proteinExistence type="predicted"/>
<dbReference type="Pfam" id="PF00630">
    <property type="entry name" value="Filamin"/>
    <property type="match status" value="1"/>
</dbReference>
<dbReference type="Gene3D" id="3.30.160.60">
    <property type="entry name" value="Classic Zinc Finger"/>
    <property type="match status" value="1"/>
</dbReference>
<keyword evidence="1" id="KW-0479">Metal-binding</keyword>
<dbReference type="SUPFAM" id="SSF101898">
    <property type="entry name" value="NHL repeat"/>
    <property type="match status" value="1"/>
</dbReference>
<feature type="repeat" description="Filamin" evidence="6">
    <location>
        <begin position="380"/>
        <end position="461"/>
    </location>
</feature>
<dbReference type="InterPro" id="IPR017868">
    <property type="entry name" value="Filamin/ABP280_repeat-like"/>
</dbReference>
<feature type="coiled-coil region" evidence="8">
    <location>
        <begin position="228"/>
        <end position="303"/>
    </location>
</feature>
<feature type="repeat" description="NHL" evidence="7">
    <location>
        <begin position="650"/>
        <end position="693"/>
    </location>
</feature>
<dbReference type="InterPro" id="IPR017907">
    <property type="entry name" value="Znf_RING_CS"/>
</dbReference>
<evidence type="ECO:0000256" key="7">
    <source>
        <dbReference type="PROSITE-ProRule" id="PRU00504"/>
    </source>
</evidence>
<dbReference type="Gene3D" id="3.30.40.10">
    <property type="entry name" value="Zinc/RING finger domain, C3HC4 (zinc finger)"/>
    <property type="match status" value="1"/>
</dbReference>
<sequence length="739" mass="83170">MATAESKLLDEFNENSLICAICSERYRDARILPCLHSFCEQCIGKLAAKAGGKTVLCPTCRRGHDLTDGLASIPKNLFLTELAGLIENERGGDSTKVVKCGSCLKAAPQTWCLDCAVGLCVDCTQGHKQLSCLKNHRLMSLETYNNTRATDPAKVQPPVYCSNHHDNQVKFYCDTCDIPICLECTALDHKLTEHNYRYLNDAASEYKEYLVEMVDTLQEKELQANVSKEEVKKTSESLKNQFQKEEKKLNEHTEKTIKEITAKIRENGNHLMVEMKREYESRKQNLQAQIKELEIAENDMKHARDFGKKLMHYGNDAQMMSAKKGMTSQIRQLIEVNTKQHPVEEEYVEFQRSDFHETKSLGVVLYHICNFKITNVPKYARINEEINVSMTTSGNQSRPLAVKEIRAELSSPSEKVQEVKVVENQDRTISLKCHCSVEGKHELSVSVWDKPVEGSPAQITIIPNKGLICKYGIKGSGMGQFRGIWGVCVDGNGVTAVCDQGNQRVQLFSLYGTHQRVLQFTNFTSRFDPRHVAVSKESYYFITDNSNKQVVVCDENSKVIRCFGNQELTSPMGIAISPVNDRVYVCDFSAHCIRIYTQDGEYVKSFGSQGNGQCQFYYPWGITIDNKGNVIVAEHNNHRIQVCNSDGVFLFSFGSQGNGNNEFSCPLDVACDNDGNMYVCDYNNNRVLKYDSHGVFVSRIDSDQDALQCPAGISVTDDKPFGHVVVVDQRSQCIKVFAQ</sequence>
<evidence type="ECO:0000256" key="3">
    <source>
        <dbReference type="ARBA" id="ARBA00022771"/>
    </source>
</evidence>
<dbReference type="InterPro" id="IPR000315">
    <property type="entry name" value="Znf_B-box"/>
</dbReference>
<dbReference type="InterPro" id="IPR018957">
    <property type="entry name" value="Znf_C3HC4_RING-type"/>
</dbReference>
<evidence type="ECO:0000256" key="4">
    <source>
        <dbReference type="ARBA" id="ARBA00022833"/>
    </source>
</evidence>
<dbReference type="InterPro" id="IPR001841">
    <property type="entry name" value="Znf_RING"/>
</dbReference>
<dbReference type="CDD" id="cd05819">
    <property type="entry name" value="NHL"/>
    <property type="match status" value="1"/>
</dbReference>
<evidence type="ECO:0000256" key="5">
    <source>
        <dbReference type="PROSITE-ProRule" id="PRU00024"/>
    </source>
</evidence>
<keyword evidence="3 5" id="KW-0863">Zinc-finger</keyword>
<dbReference type="Gene3D" id="2.120.10.30">
    <property type="entry name" value="TolB, C-terminal domain"/>
    <property type="match status" value="2"/>
</dbReference>
<dbReference type="PANTHER" id="PTHR25462">
    <property type="entry name" value="BONUS, ISOFORM C-RELATED"/>
    <property type="match status" value="1"/>
</dbReference>